<dbReference type="EMBL" id="JAGEUA010000001">
    <property type="protein sequence ID" value="KAL1023376.1"/>
    <property type="molecule type" value="Genomic_DNA"/>
</dbReference>
<reference evidence="2 3" key="1">
    <citation type="submission" date="2024-06" db="EMBL/GenBank/DDBJ databases">
        <authorList>
            <person name="Pan Q."/>
            <person name="Wen M."/>
            <person name="Jouanno E."/>
            <person name="Zahm M."/>
            <person name="Klopp C."/>
            <person name="Cabau C."/>
            <person name="Louis A."/>
            <person name="Berthelot C."/>
            <person name="Parey E."/>
            <person name="Roest Crollius H."/>
            <person name="Montfort J."/>
            <person name="Robinson-Rechavi M."/>
            <person name="Bouchez O."/>
            <person name="Lampietro C."/>
            <person name="Lopez Roques C."/>
            <person name="Donnadieu C."/>
            <person name="Postlethwait J."/>
            <person name="Bobe J."/>
            <person name="Verreycken H."/>
            <person name="Guiguen Y."/>
        </authorList>
    </citation>
    <scope>NUCLEOTIDE SEQUENCE [LARGE SCALE GENOMIC DNA]</scope>
    <source>
        <strain evidence="2">Up_M1</strain>
        <tissue evidence="2">Testis</tissue>
    </source>
</reference>
<sequence length="559" mass="62100">MSKSCPELLREAAHLIEEALSRTPAAQSQQIPAAQPRTPVQAEVARLFAPYNIGARRNRRPAQVQVSRRSYTHTVCCLADHKADQIPSVLFKAELLTSGLGEQKVTFSGNDHDPMVITSKLMEVFPKLQQGGGFEFLKIVGSTRSRNLALLQCPSTGYTLAYLKDPSTMIGQATIYIRPLQQDLPLDCESSPASGPVIPCITCQKEVPFSEMKLHRLSCNGTPMQESEREQEGGQSEENYSETALVSDSVPVRPGTSAESAVVPAVIVNEELDLKEIDSGDVAIGEGVMRYFMTTIISKLQFGFSLDLGGMGRTLLFEGEPDHLVPAASEALIESNLFRVAGRMLAHSFLHDGPHVTGLSPAVIHVLFNGDPEMATVVTEDCPDLHIRSIIKLLENEELTPEQKDTVSDLSMSWDLPAVTETNRRWLHNKLVLHAVVGRNMRQIKQLRKGLKDVMLWPLLTSRPDVVPLLFPKMAEMEFTPQMLLEKITWPVEDSDDEDFDLDSTCRITGFLRMFIERASSGTLAQLLTFWVGWEMLPPELRVEISGEHFPTPPHAFKH</sequence>
<dbReference type="AlphaFoldDB" id="A0ABD0Y8H4"/>
<gene>
    <name evidence="2" type="ORF">UPYG_G00040050</name>
</gene>
<accession>A0ABD0Y8H4</accession>
<proteinExistence type="predicted"/>
<evidence type="ECO:0000256" key="1">
    <source>
        <dbReference type="SAM" id="MobiDB-lite"/>
    </source>
</evidence>
<keyword evidence="3" id="KW-1185">Reference proteome</keyword>
<dbReference type="SUPFAM" id="SSF56204">
    <property type="entry name" value="Hect, E3 ligase catalytic domain"/>
    <property type="match status" value="1"/>
</dbReference>
<organism evidence="2 3">
    <name type="scientific">Umbra pygmaea</name>
    <name type="common">Eastern mudminnow</name>
    <dbReference type="NCBI Taxonomy" id="75934"/>
    <lineage>
        <taxon>Eukaryota</taxon>
        <taxon>Metazoa</taxon>
        <taxon>Chordata</taxon>
        <taxon>Craniata</taxon>
        <taxon>Vertebrata</taxon>
        <taxon>Euteleostomi</taxon>
        <taxon>Actinopterygii</taxon>
        <taxon>Neopterygii</taxon>
        <taxon>Teleostei</taxon>
        <taxon>Protacanthopterygii</taxon>
        <taxon>Esociformes</taxon>
        <taxon>Umbridae</taxon>
        <taxon>Umbra</taxon>
    </lineage>
</organism>
<evidence type="ECO:0008006" key="4">
    <source>
        <dbReference type="Google" id="ProtNLM"/>
    </source>
</evidence>
<dbReference type="InterPro" id="IPR035983">
    <property type="entry name" value="Hect_E3_ubiquitin_ligase"/>
</dbReference>
<dbReference type="Proteomes" id="UP001557470">
    <property type="component" value="Unassembled WGS sequence"/>
</dbReference>
<name>A0ABD0Y8H4_UMBPY</name>
<feature type="region of interest" description="Disordered" evidence="1">
    <location>
        <begin position="221"/>
        <end position="256"/>
    </location>
</feature>
<evidence type="ECO:0000313" key="2">
    <source>
        <dbReference type="EMBL" id="KAL1023376.1"/>
    </source>
</evidence>
<protein>
    <recommendedName>
        <fullName evidence="4">HECT domain-containing protein</fullName>
    </recommendedName>
</protein>
<evidence type="ECO:0000313" key="3">
    <source>
        <dbReference type="Proteomes" id="UP001557470"/>
    </source>
</evidence>
<comment type="caution">
    <text evidence="2">The sequence shown here is derived from an EMBL/GenBank/DDBJ whole genome shotgun (WGS) entry which is preliminary data.</text>
</comment>